<sequence length="146" mass="15816">MKKILFLLGLLAAGATTTFAQDKTGNLLNRYYSLKDALVSGNTTLAAEQAKAFAAEAGKDGNKAALVKTAGQIAASNDIEKQRSYFSSFSDEMVQLVKTDKSLPAPVYKMYCPMKKASWLSAEQQVRNPYFGNKMLTCGSVAETIK</sequence>
<dbReference type="InterPro" id="IPR021782">
    <property type="entry name" value="DUF3347"/>
</dbReference>
<evidence type="ECO:0000313" key="4">
    <source>
        <dbReference type="Proteomes" id="UP000240572"/>
    </source>
</evidence>
<evidence type="ECO:0000256" key="1">
    <source>
        <dbReference type="SAM" id="SignalP"/>
    </source>
</evidence>
<accession>A0A2P8D7W5</accession>
<proteinExistence type="predicted"/>
<keyword evidence="4" id="KW-1185">Reference proteome</keyword>
<feature type="signal peptide" evidence="1">
    <location>
        <begin position="1"/>
        <end position="20"/>
    </location>
</feature>
<dbReference type="AlphaFoldDB" id="A0A2P8D7W5"/>
<keyword evidence="1" id="KW-0732">Signal</keyword>
<dbReference type="RefSeq" id="WP_106522302.1">
    <property type="nucleotide sequence ID" value="NZ_PYGD01000002.1"/>
</dbReference>
<name>A0A2P8D7W5_9BACT</name>
<reference evidence="3 4" key="1">
    <citation type="submission" date="2018-03" db="EMBL/GenBank/DDBJ databases">
        <title>Genomic Encyclopedia of Type Strains, Phase III (KMG-III): the genomes of soil and plant-associated and newly described type strains.</title>
        <authorList>
            <person name="Whitman W."/>
        </authorList>
    </citation>
    <scope>NUCLEOTIDE SEQUENCE [LARGE SCALE GENOMIC DNA]</scope>
    <source>
        <strain evidence="3 4">CGMCC 1.12700</strain>
    </source>
</reference>
<dbReference type="Pfam" id="PF11827">
    <property type="entry name" value="DUF3347"/>
    <property type="match status" value="1"/>
</dbReference>
<dbReference type="OrthoDB" id="5513217at2"/>
<dbReference type="EMBL" id="PYGD01000002">
    <property type="protein sequence ID" value="PSK93287.1"/>
    <property type="molecule type" value="Genomic_DNA"/>
</dbReference>
<protein>
    <submittedName>
        <fullName evidence="3">Uncharacterized protein DUF3347</fullName>
    </submittedName>
</protein>
<feature type="chain" id="PRO_5015189576" evidence="1">
    <location>
        <begin position="21"/>
        <end position="146"/>
    </location>
</feature>
<feature type="domain" description="DUF3347" evidence="2">
    <location>
        <begin position="28"/>
        <end position="101"/>
    </location>
</feature>
<comment type="caution">
    <text evidence="3">The sequence shown here is derived from an EMBL/GenBank/DDBJ whole genome shotgun (WGS) entry which is preliminary data.</text>
</comment>
<organism evidence="3 4">
    <name type="scientific">Taibaiella chishuiensis</name>
    <dbReference type="NCBI Taxonomy" id="1434707"/>
    <lineage>
        <taxon>Bacteria</taxon>
        <taxon>Pseudomonadati</taxon>
        <taxon>Bacteroidota</taxon>
        <taxon>Chitinophagia</taxon>
        <taxon>Chitinophagales</taxon>
        <taxon>Chitinophagaceae</taxon>
        <taxon>Taibaiella</taxon>
    </lineage>
</organism>
<dbReference type="Proteomes" id="UP000240572">
    <property type="component" value="Unassembled WGS sequence"/>
</dbReference>
<gene>
    <name evidence="3" type="ORF">B0I18_102257</name>
</gene>
<evidence type="ECO:0000259" key="2">
    <source>
        <dbReference type="Pfam" id="PF11827"/>
    </source>
</evidence>
<evidence type="ECO:0000313" key="3">
    <source>
        <dbReference type="EMBL" id="PSK93287.1"/>
    </source>
</evidence>